<accession>A0A563DBW6</accession>
<dbReference type="RefSeq" id="WP_146262262.1">
    <property type="nucleotide sequence ID" value="NZ_SELG01000033.1"/>
</dbReference>
<dbReference type="Proteomes" id="UP000319499">
    <property type="component" value="Unassembled WGS sequence"/>
</dbReference>
<organism evidence="2 3">
    <name type="scientific">Apibacter muscae</name>
    <dbReference type="NCBI Taxonomy" id="2509004"/>
    <lineage>
        <taxon>Bacteria</taxon>
        <taxon>Pseudomonadati</taxon>
        <taxon>Bacteroidota</taxon>
        <taxon>Flavobacteriia</taxon>
        <taxon>Flavobacteriales</taxon>
        <taxon>Weeksellaceae</taxon>
        <taxon>Apibacter</taxon>
    </lineage>
</organism>
<evidence type="ECO:0000313" key="2">
    <source>
        <dbReference type="EMBL" id="TWP27715.1"/>
    </source>
</evidence>
<dbReference type="OrthoDB" id="1524444at2"/>
<evidence type="ECO:0000256" key="1">
    <source>
        <dbReference type="SAM" id="SignalP"/>
    </source>
</evidence>
<dbReference type="EMBL" id="SELH01000021">
    <property type="protein sequence ID" value="TWP27715.1"/>
    <property type="molecule type" value="Genomic_DNA"/>
</dbReference>
<sequence length="178" mass="20458">MKKILGFTLLIAILNLFIISCSNDDNNSNNNLYTDTDTIPEVYEINVTSFTEVNPSSYIFRAPFTLSNSEHLLIYRQTNVTTSGNPVWELLPSTYADNYGTVSYNYDFSMEDFTIYVDGYKNIANLNPEYITNQWFRIVVLPGFFPSTQSTTPPVDYNDYNAVINYFHIDEAKTKLLK</sequence>
<feature type="signal peptide" evidence="1">
    <location>
        <begin position="1"/>
        <end position="24"/>
    </location>
</feature>
<proteinExistence type="predicted"/>
<reference evidence="2 3" key="1">
    <citation type="submission" date="2019-02" db="EMBL/GenBank/DDBJ databases">
        <title>Apibacter muscae sp. nov.: a novel member of the house fly microbiota.</title>
        <authorList>
            <person name="Park R."/>
        </authorList>
    </citation>
    <scope>NUCLEOTIDE SEQUENCE [LARGE SCALE GENOMIC DNA]</scope>
    <source>
        <strain evidence="2 3">AL1</strain>
    </source>
</reference>
<evidence type="ECO:0000313" key="3">
    <source>
        <dbReference type="Proteomes" id="UP000319499"/>
    </source>
</evidence>
<gene>
    <name evidence="2" type="ORF">ETU09_06365</name>
</gene>
<comment type="caution">
    <text evidence="2">The sequence shown here is derived from an EMBL/GenBank/DDBJ whole genome shotgun (WGS) entry which is preliminary data.</text>
</comment>
<dbReference type="PROSITE" id="PS51257">
    <property type="entry name" value="PROKAR_LIPOPROTEIN"/>
    <property type="match status" value="1"/>
</dbReference>
<name>A0A563DBW6_9FLAO</name>
<protein>
    <submittedName>
        <fullName evidence="2">Uncharacterized protein</fullName>
    </submittedName>
</protein>
<keyword evidence="1" id="KW-0732">Signal</keyword>
<keyword evidence="3" id="KW-1185">Reference proteome</keyword>
<feature type="chain" id="PRO_5022125713" evidence="1">
    <location>
        <begin position="25"/>
        <end position="178"/>
    </location>
</feature>
<dbReference type="AlphaFoldDB" id="A0A563DBW6"/>